<dbReference type="AlphaFoldDB" id="A0A817Y6E5"/>
<sequence length="85" mass="9492">MINYSMGSQLDGTYPKLAAHPYYELEPYVIIDWASPKGALPPLDPSSINQYKGDPICARFIENDKAKQDGRYYHQIRGGAMGSPL</sequence>
<dbReference type="EMBL" id="CAJNYV010000728">
    <property type="protein sequence ID" value="CAF3376664.1"/>
    <property type="molecule type" value="Genomic_DNA"/>
</dbReference>
<evidence type="ECO:0000313" key="2">
    <source>
        <dbReference type="Proteomes" id="UP000663865"/>
    </source>
</evidence>
<protein>
    <submittedName>
        <fullName evidence="1">Uncharacterized protein</fullName>
    </submittedName>
</protein>
<accession>A0A817Y6E5</accession>
<comment type="caution">
    <text evidence="1">The sequence shown here is derived from an EMBL/GenBank/DDBJ whole genome shotgun (WGS) entry which is preliminary data.</text>
</comment>
<evidence type="ECO:0000313" key="1">
    <source>
        <dbReference type="EMBL" id="CAF3376664.1"/>
    </source>
</evidence>
<dbReference type="Gene3D" id="3.40.50.880">
    <property type="match status" value="1"/>
</dbReference>
<gene>
    <name evidence="1" type="ORF">KIK155_LOCUS5899</name>
</gene>
<name>A0A817Y6E5_9BILA</name>
<dbReference type="Proteomes" id="UP000663865">
    <property type="component" value="Unassembled WGS sequence"/>
</dbReference>
<proteinExistence type="predicted"/>
<reference evidence="1" key="1">
    <citation type="submission" date="2021-02" db="EMBL/GenBank/DDBJ databases">
        <authorList>
            <person name="Nowell W R."/>
        </authorList>
    </citation>
    <scope>NUCLEOTIDE SEQUENCE</scope>
</reference>
<dbReference type="InterPro" id="IPR029062">
    <property type="entry name" value="Class_I_gatase-like"/>
</dbReference>
<organism evidence="1 2">
    <name type="scientific">Rotaria socialis</name>
    <dbReference type="NCBI Taxonomy" id="392032"/>
    <lineage>
        <taxon>Eukaryota</taxon>
        <taxon>Metazoa</taxon>
        <taxon>Spiralia</taxon>
        <taxon>Gnathifera</taxon>
        <taxon>Rotifera</taxon>
        <taxon>Eurotatoria</taxon>
        <taxon>Bdelloidea</taxon>
        <taxon>Philodinida</taxon>
        <taxon>Philodinidae</taxon>
        <taxon>Rotaria</taxon>
    </lineage>
</organism>